<reference evidence="1 2" key="1">
    <citation type="submission" date="2019-12" db="EMBL/GenBank/DDBJ databases">
        <authorList>
            <person name="Li M."/>
        </authorList>
    </citation>
    <scope>NUCLEOTIDE SEQUENCE [LARGE SCALE GENOMIC DNA]</scope>
    <source>
        <strain evidence="1 2">GBMRC 2046</strain>
    </source>
</reference>
<dbReference type="EMBL" id="WUMV01000003">
    <property type="protein sequence ID" value="MXN65435.1"/>
    <property type="molecule type" value="Genomic_DNA"/>
</dbReference>
<sequence length="132" mass="14679">MAEGLDYAVEPSTGYALSGHDPLSYFIGGRPRSGDPSIEYRWDGAVWVFVNEGNRDAFVTDPDVYAPQFTGCDPQALAEGYATTGNPMIFAIIDSRLYLFHSEVNRFLFLSNPSLLLEDARANARTFNCWRG</sequence>
<keyword evidence="2" id="KW-1185">Reference proteome</keyword>
<gene>
    <name evidence="1" type="ORF">GR183_11035</name>
</gene>
<organism evidence="1 2">
    <name type="scientific">Stappia sediminis</name>
    <dbReference type="NCBI Taxonomy" id="2692190"/>
    <lineage>
        <taxon>Bacteria</taxon>
        <taxon>Pseudomonadati</taxon>
        <taxon>Pseudomonadota</taxon>
        <taxon>Alphaproteobacteria</taxon>
        <taxon>Hyphomicrobiales</taxon>
        <taxon>Stappiaceae</taxon>
        <taxon>Stappia</taxon>
    </lineage>
</organism>
<comment type="caution">
    <text evidence="1">The sequence shown here is derived from an EMBL/GenBank/DDBJ whole genome shotgun (WGS) entry which is preliminary data.</text>
</comment>
<evidence type="ECO:0000313" key="2">
    <source>
        <dbReference type="Proteomes" id="UP000433101"/>
    </source>
</evidence>
<dbReference type="NCBIfam" id="NF041384">
    <property type="entry name" value="YHS_seleno_dom"/>
    <property type="match status" value="1"/>
</dbReference>
<accession>A0A7X3LUM5</accession>
<protein>
    <submittedName>
        <fullName evidence="1">Twin-arginine translocation pathway signal protein</fullName>
    </submittedName>
</protein>
<name>A0A7X3LUM5_9HYPH</name>
<proteinExistence type="predicted"/>
<evidence type="ECO:0000313" key="1">
    <source>
        <dbReference type="EMBL" id="MXN65435.1"/>
    </source>
</evidence>
<dbReference type="AlphaFoldDB" id="A0A7X3LUM5"/>
<dbReference type="Proteomes" id="UP000433101">
    <property type="component" value="Unassembled WGS sequence"/>
</dbReference>